<dbReference type="Proteomes" id="UP000729402">
    <property type="component" value="Unassembled WGS sequence"/>
</dbReference>
<name>A0A8J5S774_ZIZPA</name>
<reference evidence="2" key="2">
    <citation type="submission" date="2021-02" db="EMBL/GenBank/DDBJ databases">
        <authorList>
            <person name="Kimball J.A."/>
            <person name="Haas M.W."/>
            <person name="Macchietto M."/>
            <person name="Kono T."/>
            <person name="Duquette J."/>
            <person name="Shao M."/>
        </authorList>
    </citation>
    <scope>NUCLEOTIDE SEQUENCE</scope>
    <source>
        <tissue evidence="2">Fresh leaf tissue</tissue>
    </source>
</reference>
<accession>A0A8J5S774</accession>
<organism evidence="2 3">
    <name type="scientific">Zizania palustris</name>
    <name type="common">Northern wild rice</name>
    <dbReference type="NCBI Taxonomy" id="103762"/>
    <lineage>
        <taxon>Eukaryota</taxon>
        <taxon>Viridiplantae</taxon>
        <taxon>Streptophyta</taxon>
        <taxon>Embryophyta</taxon>
        <taxon>Tracheophyta</taxon>
        <taxon>Spermatophyta</taxon>
        <taxon>Magnoliopsida</taxon>
        <taxon>Liliopsida</taxon>
        <taxon>Poales</taxon>
        <taxon>Poaceae</taxon>
        <taxon>BOP clade</taxon>
        <taxon>Oryzoideae</taxon>
        <taxon>Oryzeae</taxon>
        <taxon>Zizaniinae</taxon>
        <taxon>Zizania</taxon>
    </lineage>
</organism>
<gene>
    <name evidence="2" type="ORF">GUJ93_ZPchr0006g41885</name>
</gene>
<proteinExistence type="predicted"/>
<evidence type="ECO:0000313" key="3">
    <source>
        <dbReference type="Proteomes" id="UP000729402"/>
    </source>
</evidence>
<protein>
    <submittedName>
        <fullName evidence="2">Uncharacterized protein</fullName>
    </submittedName>
</protein>
<reference evidence="2" key="1">
    <citation type="journal article" date="2021" name="bioRxiv">
        <title>Whole Genome Assembly and Annotation of Northern Wild Rice, Zizania palustris L., Supports a Whole Genome Duplication in the Zizania Genus.</title>
        <authorList>
            <person name="Haas M."/>
            <person name="Kono T."/>
            <person name="Macchietto M."/>
            <person name="Millas R."/>
            <person name="McGilp L."/>
            <person name="Shao M."/>
            <person name="Duquette J."/>
            <person name="Hirsch C.N."/>
            <person name="Kimball J."/>
        </authorList>
    </citation>
    <scope>NUCLEOTIDE SEQUENCE</scope>
    <source>
        <tissue evidence="2">Fresh leaf tissue</tissue>
    </source>
</reference>
<dbReference type="EMBL" id="JAAALK010000283">
    <property type="protein sequence ID" value="KAG8069971.1"/>
    <property type="molecule type" value="Genomic_DNA"/>
</dbReference>
<dbReference type="AlphaFoldDB" id="A0A8J5S774"/>
<comment type="caution">
    <text evidence="2">The sequence shown here is derived from an EMBL/GenBank/DDBJ whole genome shotgun (WGS) entry which is preliminary data.</text>
</comment>
<keyword evidence="3" id="KW-1185">Reference proteome</keyword>
<sequence>MALEGDSEEASEGTSALLASSLVVSGSNLRNAVGAEEERLDAANAEGSSRDSEGSKSSSSEDSDDDPLGKGGNGEALLQAFTLIRGTAISVDCQEVLVAKTIENLRRQASEAVQQR</sequence>
<evidence type="ECO:0000313" key="2">
    <source>
        <dbReference type="EMBL" id="KAG8069971.1"/>
    </source>
</evidence>
<evidence type="ECO:0000256" key="1">
    <source>
        <dbReference type="SAM" id="MobiDB-lite"/>
    </source>
</evidence>
<feature type="region of interest" description="Disordered" evidence="1">
    <location>
        <begin position="35"/>
        <end position="74"/>
    </location>
</feature>